<keyword evidence="2" id="KW-1185">Reference proteome</keyword>
<dbReference type="AlphaFoldDB" id="A0A0C9ZVK4"/>
<proteinExistence type="predicted"/>
<evidence type="ECO:0000313" key="2">
    <source>
        <dbReference type="Proteomes" id="UP000054485"/>
    </source>
</evidence>
<reference evidence="1 2" key="1">
    <citation type="submission" date="2014-04" db="EMBL/GenBank/DDBJ databases">
        <authorList>
            <consortium name="DOE Joint Genome Institute"/>
            <person name="Kuo A."/>
            <person name="Ruytinx J."/>
            <person name="Rineau F."/>
            <person name="Colpaert J."/>
            <person name="Kohler A."/>
            <person name="Nagy L.G."/>
            <person name="Floudas D."/>
            <person name="Copeland A."/>
            <person name="Barry K.W."/>
            <person name="Cichocki N."/>
            <person name="Veneault-Fourrey C."/>
            <person name="LaButti K."/>
            <person name="Lindquist E.A."/>
            <person name="Lipzen A."/>
            <person name="Lundell T."/>
            <person name="Morin E."/>
            <person name="Murat C."/>
            <person name="Sun H."/>
            <person name="Tunlid A."/>
            <person name="Henrissat B."/>
            <person name="Grigoriev I.V."/>
            <person name="Hibbett D.S."/>
            <person name="Martin F."/>
            <person name="Nordberg H.P."/>
            <person name="Cantor M.N."/>
            <person name="Hua S.X."/>
        </authorList>
    </citation>
    <scope>NUCLEOTIDE SEQUENCE [LARGE SCALE GENOMIC DNA]</scope>
    <source>
        <strain evidence="1 2">UH-Slu-Lm8-n1</strain>
    </source>
</reference>
<dbReference type="HOGENOM" id="CLU_3015799_0_0_1"/>
<dbReference type="EMBL" id="KN835946">
    <property type="protein sequence ID" value="KIK33426.1"/>
    <property type="molecule type" value="Genomic_DNA"/>
</dbReference>
<name>A0A0C9ZVK4_9AGAM</name>
<dbReference type="Proteomes" id="UP000054485">
    <property type="component" value="Unassembled WGS sequence"/>
</dbReference>
<sequence>MVGTAIVIKDDIFIALQHYVYISKRPKNFACQKEVDAYGELTALAMEQRDWWNRHF</sequence>
<gene>
    <name evidence="1" type="ORF">CY34DRAFT_813607</name>
</gene>
<accession>A0A0C9ZVK4</accession>
<evidence type="ECO:0000313" key="1">
    <source>
        <dbReference type="EMBL" id="KIK33426.1"/>
    </source>
</evidence>
<dbReference type="InParanoid" id="A0A0C9ZVK4"/>
<reference evidence="2" key="2">
    <citation type="submission" date="2015-01" db="EMBL/GenBank/DDBJ databases">
        <title>Evolutionary Origins and Diversification of the Mycorrhizal Mutualists.</title>
        <authorList>
            <consortium name="DOE Joint Genome Institute"/>
            <consortium name="Mycorrhizal Genomics Consortium"/>
            <person name="Kohler A."/>
            <person name="Kuo A."/>
            <person name="Nagy L.G."/>
            <person name="Floudas D."/>
            <person name="Copeland A."/>
            <person name="Barry K.W."/>
            <person name="Cichocki N."/>
            <person name="Veneault-Fourrey C."/>
            <person name="LaButti K."/>
            <person name="Lindquist E.A."/>
            <person name="Lipzen A."/>
            <person name="Lundell T."/>
            <person name="Morin E."/>
            <person name="Murat C."/>
            <person name="Riley R."/>
            <person name="Ohm R."/>
            <person name="Sun H."/>
            <person name="Tunlid A."/>
            <person name="Henrissat B."/>
            <person name="Grigoriev I.V."/>
            <person name="Hibbett D.S."/>
            <person name="Martin F."/>
        </authorList>
    </citation>
    <scope>NUCLEOTIDE SEQUENCE [LARGE SCALE GENOMIC DNA]</scope>
    <source>
        <strain evidence="2">UH-Slu-Lm8-n1</strain>
    </source>
</reference>
<protein>
    <submittedName>
        <fullName evidence="1">Uncharacterized protein</fullName>
    </submittedName>
</protein>
<organism evidence="1 2">
    <name type="scientific">Suillus luteus UH-Slu-Lm8-n1</name>
    <dbReference type="NCBI Taxonomy" id="930992"/>
    <lineage>
        <taxon>Eukaryota</taxon>
        <taxon>Fungi</taxon>
        <taxon>Dikarya</taxon>
        <taxon>Basidiomycota</taxon>
        <taxon>Agaricomycotina</taxon>
        <taxon>Agaricomycetes</taxon>
        <taxon>Agaricomycetidae</taxon>
        <taxon>Boletales</taxon>
        <taxon>Suillineae</taxon>
        <taxon>Suillaceae</taxon>
        <taxon>Suillus</taxon>
    </lineage>
</organism>